<reference evidence="1 2" key="1">
    <citation type="submission" date="2017-02" db="EMBL/GenBank/DDBJ databases">
        <title>Whole genome sequencing of Rhodanobacter lindaniclasticus DSM 17932.</title>
        <authorList>
            <person name="Kumar S."/>
            <person name="Patil P."/>
            <person name="Patil P.B."/>
        </authorList>
    </citation>
    <scope>NUCLEOTIDE SEQUENCE [LARGE SCALE GENOMIC DNA]</scope>
    <source>
        <strain evidence="1 2">DSM 17932</strain>
    </source>
</reference>
<keyword evidence="2" id="KW-1185">Reference proteome</keyword>
<sequence>MTPKESVAINHAELERLAREMCDSRNGAGHYDAKGTKRAHWRKRALPLAVLASEPQGIGRTLMQACGWLK</sequence>
<protein>
    <submittedName>
        <fullName evidence="1">Uncharacterized protein</fullName>
    </submittedName>
</protein>
<dbReference type="EMBL" id="MWIO01000045">
    <property type="protein sequence ID" value="THD06138.1"/>
    <property type="molecule type" value="Genomic_DNA"/>
</dbReference>
<name>A0A4S3KD43_9GAMM</name>
<comment type="caution">
    <text evidence="1">The sequence shown here is derived from an EMBL/GenBank/DDBJ whole genome shotgun (WGS) entry which is preliminary data.</text>
</comment>
<accession>A0A4S3KD43</accession>
<evidence type="ECO:0000313" key="1">
    <source>
        <dbReference type="EMBL" id="THD06138.1"/>
    </source>
</evidence>
<organism evidence="1 2">
    <name type="scientific">Rhodanobacter lindaniclasticus</name>
    <dbReference type="NCBI Taxonomy" id="75310"/>
    <lineage>
        <taxon>Bacteria</taxon>
        <taxon>Pseudomonadati</taxon>
        <taxon>Pseudomonadota</taxon>
        <taxon>Gammaproteobacteria</taxon>
        <taxon>Lysobacterales</taxon>
        <taxon>Rhodanobacteraceae</taxon>
        <taxon>Rhodanobacter</taxon>
    </lineage>
</organism>
<gene>
    <name evidence="1" type="ORF">B1991_14440</name>
</gene>
<dbReference type="RefSeq" id="WP_136259384.1">
    <property type="nucleotide sequence ID" value="NZ_MWIO01000045.1"/>
</dbReference>
<dbReference type="Proteomes" id="UP000306317">
    <property type="component" value="Unassembled WGS sequence"/>
</dbReference>
<evidence type="ECO:0000313" key="2">
    <source>
        <dbReference type="Proteomes" id="UP000306317"/>
    </source>
</evidence>
<proteinExistence type="predicted"/>
<dbReference type="AlphaFoldDB" id="A0A4S3KD43"/>